<dbReference type="EMBL" id="GG673489">
    <property type="protein sequence ID" value="EER15520.1"/>
    <property type="molecule type" value="Genomic_DNA"/>
</dbReference>
<keyword evidence="2" id="KW-1185">Reference proteome</keyword>
<sequence length="160" mass="18257">MSLDFFQQRKSVAKGPQFINTPGWIPGHVQREDVRLRQANVKRPTVIGGAPLVNRVSYGNLQEAAIAPRAGSRRTVGKASKKDKARDLGERLAHHATKGETACHKMKKSREHRRLLYRGDEFLKKTLKNSTIVEPNYGHNEPTRLLHWVLIPRKCVREHL</sequence>
<accession>C5KJ27</accession>
<evidence type="ECO:0000313" key="1">
    <source>
        <dbReference type="EMBL" id="EER15520.1"/>
    </source>
</evidence>
<name>C5KJ27_PERM5</name>
<evidence type="ECO:0000313" key="2">
    <source>
        <dbReference type="Proteomes" id="UP000007800"/>
    </source>
</evidence>
<dbReference type="AlphaFoldDB" id="C5KJ27"/>
<protein>
    <submittedName>
        <fullName evidence="1">Uncharacterized protein</fullName>
    </submittedName>
</protein>
<dbReference type="GeneID" id="9046295"/>
<dbReference type="Proteomes" id="UP000007800">
    <property type="component" value="Unassembled WGS sequence"/>
</dbReference>
<proteinExistence type="predicted"/>
<organism evidence="2">
    <name type="scientific">Perkinsus marinus (strain ATCC 50983 / TXsc)</name>
    <dbReference type="NCBI Taxonomy" id="423536"/>
    <lineage>
        <taxon>Eukaryota</taxon>
        <taxon>Sar</taxon>
        <taxon>Alveolata</taxon>
        <taxon>Perkinsozoa</taxon>
        <taxon>Perkinsea</taxon>
        <taxon>Perkinsida</taxon>
        <taxon>Perkinsidae</taxon>
        <taxon>Perkinsus</taxon>
    </lineage>
</organism>
<dbReference type="OrthoDB" id="449127at2759"/>
<gene>
    <name evidence="1" type="ORF">Pmar_PMAR001942</name>
</gene>
<reference evidence="1 2" key="1">
    <citation type="submission" date="2008-07" db="EMBL/GenBank/DDBJ databases">
        <authorList>
            <person name="El-Sayed N."/>
            <person name="Caler E."/>
            <person name="Inman J."/>
            <person name="Amedeo P."/>
            <person name="Hass B."/>
            <person name="Wortman J."/>
        </authorList>
    </citation>
    <scope>NUCLEOTIDE SEQUENCE [LARGE SCALE GENOMIC DNA]</scope>
    <source>
        <strain evidence="2">ATCC 50983 / TXsc</strain>
    </source>
</reference>
<dbReference type="InParanoid" id="C5KJ27"/>
<dbReference type="RefSeq" id="XP_002783724.1">
    <property type="nucleotide sequence ID" value="XM_002783678.1"/>
</dbReference>